<organism evidence="2">
    <name type="scientific">Aureococcus anophagefferens</name>
    <name type="common">Harmful bloom alga</name>
    <dbReference type="NCBI Taxonomy" id="44056"/>
    <lineage>
        <taxon>Eukaryota</taxon>
        <taxon>Sar</taxon>
        <taxon>Stramenopiles</taxon>
        <taxon>Ochrophyta</taxon>
        <taxon>Pelagophyceae</taxon>
        <taxon>Pelagomonadales</taxon>
        <taxon>Pelagomonadaceae</taxon>
        <taxon>Aureococcus</taxon>
    </lineage>
</organism>
<evidence type="ECO:0000313" key="2">
    <source>
        <dbReference type="Proteomes" id="UP000002729"/>
    </source>
</evidence>
<protein>
    <submittedName>
        <fullName evidence="1">Uncharacterized protein</fullName>
    </submittedName>
</protein>
<reference evidence="1 2" key="1">
    <citation type="journal article" date="2011" name="Proc. Natl. Acad. Sci. U.S.A.">
        <title>Niche of harmful alga Aureococcus anophagefferens revealed through ecogenomics.</title>
        <authorList>
            <person name="Gobler C.J."/>
            <person name="Berry D.L."/>
            <person name="Dyhrman S.T."/>
            <person name="Wilhelm S.W."/>
            <person name="Salamov A."/>
            <person name="Lobanov A.V."/>
            <person name="Zhang Y."/>
            <person name="Collier J.L."/>
            <person name="Wurch L.L."/>
            <person name="Kustka A.B."/>
            <person name="Dill B.D."/>
            <person name="Shah M."/>
            <person name="VerBerkmoes N.C."/>
            <person name="Kuo A."/>
            <person name="Terry A."/>
            <person name="Pangilinan J."/>
            <person name="Lindquist E.A."/>
            <person name="Lucas S."/>
            <person name="Paulsen I.T."/>
            <person name="Hattenrath-Lehmann T.K."/>
            <person name="Talmage S.C."/>
            <person name="Walker E.A."/>
            <person name="Koch F."/>
            <person name="Burson A.M."/>
            <person name="Marcoval M.A."/>
            <person name="Tang Y.Z."/>
            <person name="Lecleir G.R."/>
            <person name="Coyne K.J."/>
            <person name="Berg G.M."/>
            <person name="Bertrand E.M."/>
            <person name="Saito M.A."/>
            <person name="Gladyshev V.N."/>
            <person name="Grigoriev I.V."/>
        </authorList>
    </citation>
    <scope>NUCLEOTIDE SEQUENCE [LARGE SCALE GENOMIC DNA]</scope>
    <source>
        <strain evidence="2">CCMP 1984</strain>
    </source>
</reference>
<dbReference type="EMBL" id="GL834078">
    <property type="protein sequence ID" value="EGB01868.1"/>
    <property type="molecule type" value="Genomic_DNA"/>
</dbReference>
<dbReference type="KEGG" id="aaf:AURANDRAFT_69417"/>
<dbReference type="Proteomes" id="UP000002729">
    <property type="component" value="Unassembled WGS sequence"/>
</dbReference>
<proteinExistence type="predicted"/>
<dbReference type="InParanoid" id="F0YSP1"/>
<accession>F0YSP1</accession>
<evidence type="ECO:0000313" key="1">
    <source>
        <dbReference type="EMBL" id="EGB01868.1"/>
    </source>
</evidence>
<keyword evidence="2" id="KW-1185">Reference proteome</keyword>
<feature type="non-terminal residue" evidence="1">
    <location>
        <position position="119"/>
    </location>
</feature>
<dbReference type="RefSeq" id="XP_009043433.1">
    <property type="nucleotide sequence ID" value="XM_009045185.1"/>
</dbReference>
<gene>
    <name evidence="1" type="ORF">AURANDRAFT_69417</name>
</gene>
<name>F0YSP1_AURAN</name>
<sequence>MRARRGGSGGTLRESGCMMPYMALNPRGQSARFNPGTTDGCAGARHKSPSCLVVSDARSMINMHEQHSLRFEKVLRGSVDVFQMEQAECTYRSGYLYPTDTRRRTFPSFLISHLAKAAL</sequence>
<dbReference type="GeneID" id="20227492"/>
<dbReference type="AlphaFoldDB" id="F0YSP1"/>